<proteinExistence type="predicted"/>
<accession>A0A934S781</accession>
<dbReference type="Proteomes" id="UP000603141">
    <property type="component" value="Unassembled WGS sequence"/>
</dbReference>
<comment type="caution">
    <text evidence="1">The sequence shown here is derived from an EMBL/GenBank/DDBJ whole genome shotgun (WGS) entry which is preliminary data.</text>
</comment>
<organism evidence="1 2">
    <name type="scientific">Luteolibacter pohnpeiensis</name>
    <dbReference type="NCBI Taxonomy" id="454153"/>
    <lineage>
        <taxon>Bacteria</taxon>
        <taxon>Pseudomonadati</taxon>
        <taxon>Verrucomicrobiota</taxon>
        <taxon>Verrucomicrobiia</taxon>
        <taxon>Verrucomicrobiales</taxon>
        <taxon>Verrucomicrobiaceae</taxon>
        <taxon>Luteolibacter</taxon>
    </lineage>
</organism>
<name>A0A934S781_9BACT</name>
<gene>
    <name evidence="1" type="ORF">JIN85_16120</name>
</gene>
<reference evidence="1" key="1">
    <citation type="submission" date="2021-01" db="EMBL/GenBank/DDBJ databases">
        <title>Modified the classification status of verrucomicrobia.</title>
        <authorList>
            <person name="Feng X."/>
        </authorList>
    </citation>
    <scope>NUCLEOTIDE SEQUENCE</scope>
    <source>
        <strain evidence="1">KCTC 22041</strain>
    </source>
</reference>
<dbReference type="RefSeq" id="WP_200272622.1">
    <property type="nucleotide sequence ID" value="NZ_JAENIJ010000031.1"/>
</dbReference>
<dbReference type="EMBL" id="JAENIJ010000031">
    <property type="protein sequence ID" value="MBK1883946.1"/>
    <property type="molecule type" value="Genomic_DNA"/>
</dbReference>
<keyword evidence="2" id="KW-1185">Reference proteome</keyword>
<sequence length="166" mass="19207">MISEIKKWFERTLIFEENFHPEKIGIKRVIYSNRYQAPLISLFIDPPPVVGPSWTCVTGKTLSESFFIKLKNALQDHECWWLLILFPQNEYVYLHGVGSADDTSWHMRKLYAFENIGSQGGRQILGLLIGEQRDLLIIELNDGIEISFYGSESVWIKIKNELNSAN</sequence>
<dbReference type="AlphaFoldDB" id="A0A934S781"/>
<evidence type="ECO:0000313" key="1">
    <source>
        <dbReference type="EMBL" id="MBK1883946.1"/>
    </source>
</evidence>
<evidence type="ECO:0000313" key="2">
    <source>
        <dbReference type="Proteomes" id="UP000603141"/>
    </source>
</evidence>
<protein>
    <submittedName>
        <fullName evidence="1">Uncharacterized protein</fullName>
    </submittedName>
</protein>